<evidence type="ECO:0000313" key="7">
    <source>
        <dbReference type="EMBL" id="MEQ2220180.1"/>
    </source>
</evidence>
<reference evidence="7 8" key="1">
    <citation type="submission" date="2021-06" db="EMBL/GenBank/DDBJ databases">
        <authorList>
            <person name="Palmer J.M."/>
        </authorList>
    </citation>
    <scope>NUCLEOTIDE SEQUENCE [LARGE SCALE GENOMIC DNA]</scope>
    <source>
        <strain evidence="8">if_2019</strain>
        <tissue evidence="7">Muscle</tissue>
    </source>
</reference>
<keyword evidence="8" id="KW-1185">Reference proteome</keyword>
<dbReference type="Pfam" id="PF10420">
    <property type="entry name" value="IL12p40_C"/>
    <property type="match status" value="1"/>
</dbReference>
<comment type="subunit">
    <text evidence="5">Heterodimer with IL12A; disulfide-linked. The heterodimer is known as interleukin IL-12.</text>
</comment>
<name>A0ABV0SHZ6_9TELE</name>
<gene>
    <name evidence="5" type="primary">IL12B</name>
    <name evidence="7" type="ORF">ILYODFUR_002742</name>
</gene>
<dbReference type="SUPFAM" id="SSF48726">
    <property type="entry name" value="Immunoglobulin"/>
    <property type="match status" value="1"/>
</dbReference>
<organism evidence="7 8">
    <name type="scientific">Ilyodon furcidens</name>
    <name type="common">goldbreast splitfin</name>
    <dbReference type="NCBI Taxonomy" id="33524"/>
    <lineage>
        <taxon>Eukaryota</taxon>
        <taxon>Metazoa</taxon>
        <taxon>Chordata</taxon>
        <taxon>Craniata</taxon>
        <taxon>Vertebrata</taxon>
        <taxon>Euteleostomi</taxon>
        <taxon>Actinopterygii</taxon>
        <taxon>Neopterygii</taxon>
        <taxon>Teleostei</taxon>
        <taxon>Neoteleostei</taxon>
        <taxon>Acanthomorphata</taxon>
        <taxon>Ovalentaria</taxon>
        <taxon>Atherinomorphae</taxon>
        <taxon>Cyprinodontiformes</taxon>
        <taxon>Goodeidae</taxon>
        <taxon>Ilyodon</taxon>
    </lineage>
</organism>
<dbReference type="InterPro" id="IPR036116">
    <property type="entry name" value="FN3_sf"/>
</dbReference>
<evidence type="ECO:0000256" key="5">
    <source>
        <dbReference type="RuleBase" id="RU281113"/>
    </source>
</evidence>
<dbReference type="Proteomes" id="UP001482620">
    <property type="component" value="Unassembled WGS sequence"/>
</dbReference>
<accession>A0ABV0SHZ6</accession>
<evidence type="ECO:0000256" key="4">
    <source>
        <dbReference type="ARBA" id="ARBA00023319"/>
    </source>
</evidence>
<dbReference type="InterPro" id="IPR015528">
    <property type="entry name" value="IL-12_beta"/>
</dbReference>
<protein>
    <recommendedName>
        <fullName evidence="5">Interleukin-12 subunit beta</fullName>
        <shortName evidence="5">IL-12B</shortName>
    </recommendedName>
    <alternativeName>
        <fullName evidence="5">Cytotoxic lymphocyte maturation factor 40 kDa subunit</fullName>
    </alternativeName>
    <alternativeName>
        <fullName evidence="5">IL-12 subunit p40</fullName>
    </alternativeName>
</protein>
<dbReference type="InterPro" id="IPR055383">
    <property type="entry name" value="FN3-1_GpJ"/>
</dbReference>
<dbReference type="PIRSF" id="PIRSF038007">
    <property type="entry name" value="IL_12_beta"/>
    <property type="match status" value="1"/>
</dbReference>
<dbReference type="PRINTS" id="PR01928">
    <property type="entry name" value="INTRLEUKN12B"/>
</dbReference>
<keyword evidence="5" id="KW-0202">Cytokine</keyword>
<dbReference type="InterPro" id="IPR050676">
    <property type="entry name" value="IL-12"/>
</dbReference>
<dbReference type="PANTHER" id="PTHR48485:SF4">
    <property type="entry name" value="INTERLEUKIN-12 SUBUNIT BETA"/>
    <property type="match status" value="1"/>
</dbReference>
<dbReference type="PROSITE" id="PS50835">
    <property type="entry name" value="IG_LIKE"/>
    <property type="match status" value="1"/>
</dbReference>
<evidence type="ECO:0000256" key="3">
    <source>
        <dbReference type="ARBA" id="ARBA00023180"/>
    </source>
</evidence>
<dbReference type="EMBL" id="JAHRIQ010000133">
    <property type="protein sequence ID" value="MEQ2220180.1"/>
    <property type="molecule type" value="Genomic_DNA"/>
</dbReference>
<dbReference type="InterPro" id="IPR019482">
    <property type="entry name" value="IL-12_beta_cen-dom"/>
</dbReference>
<evidence type="ECO:0000256" key="1">
    <source>
        <dbReference type="ARBA" id="ARBA00022729"/>
    </source>
</evidence>
<keyword evidence="4 5" id="KW-0393">Immunoglobulin domain</keyword>
<evidence type="ECO:0000256" key="2">
    <source>
        <dbReference type="ARBA" id="ARBA00023157"/>
    </source>
</evidence>
<sequence length="359" mass="41211">MTDLEVKLETHRQTRQTLSPICFQVQHFGSSHRVKMQSLLLLVLCAGLHFASSDIHQHNIQTLMDNVVVVRVPYAHGSMVEVPLTCGDAYEHKDVFWKKNGEELTPALQGNQITVLVKEMKAGNYSCHLSSSGEHLNYTLILVQLEPDNRTVILEWNSPEEGHIHCSAMNYNGSFHCTWKKTQHRSHAAVLLIKASRYLDEISCVVDADGSGIQCQDVNCPYKEENNPIHLTIYMHSYSRLEAYTKSFFLREIVRPEKLPNLHISSSQVFSWAYPDTWEKPRTFFSLHFHVKVVHNGQSCNSDKIILDKTTEETKYDVVNIKSKKYVFCVRAQDKYAQGPWSQWSQCIVNKTEVNCQLL</sequence>
<comment type="subcellular location">
    <subcellularLocation>
        <location evidence="5">Secreted</location>
    </subcellularLocation>
</comment>
<dbReference type="InterPro" id="IPR007110">
    <property type="entry name" value="Ig-like_dom"/>
</dbReference>
<dbReference type="InterPro" id="IPR013783">
    <property type="entry name" value="Ig-like_fold"/>
</dbReference>
<dbReference type="InterPro" id="IPR003961">
    <property type="entry name" value="FN3_dom"/>
</dbReference>
<keyword evidence="1" id="KW-0732">Signal</keyword>
<evidence type="ECO:0000313" key="8">
    <source>
        <dbReference type="Proteomes" id="UP001482620"/>
    </source>
</evidence>
<keyword evidence="3 5" id="KW-0325">Glycoprotein</keyword>
<keyword evidence="5" id="KW-0964">Secreted</keyword>
<dbReference type="Gene3D" id="2.60.40.10">
    <property type="entry name" value="Immunoglobulins"/>
    <property type="match status" value="2"/>
</dbReference>
<feature type="domain" description="Ig-like" evidence="6">
    <location>
        <begin position="77"/>
        <end position="137"/>
    </location>
</feature>
<dbReference type="PANTHER" id="PTHR48485">
    <property type="entry name" value="INTERLEUKIN-12 SUBUNIT BETA-RELATED"/>
    <property type="match status" value="1"/>
</dbReference>
<comment type="caution">
    <text evidence="7">The sequence shown here is derived from an EMBL/GenBank/DDBJ whole genome shotgun (WGS) entry which is preliminary data.</text>
</comment>
<dbReference type="SUPFAM" id="SSF49265">
    <property type="entry name" value="Fibronectin type III"/>
    <property type="match status" value="2"/>
</dbReference>
<dbReference type="InterPro" id="IPR036179">
    <property type="entry name" value="Ig-like_dom_sf"/>
</dbReference>
<dbReference type="CDD" id="cd00063">
    <property type="entry name" value="FN3"/>
    <property type="match status" value="1"/>
</dbReference>
<keyword evidence="2" id="KW-1015">Disulfide bond</keyword>
<dbReference type="Pfam" id="PF24421">
    <property type="entry name" value="Ig_J"/>
    <property type="match status" value="1"/>
</dbReference>
<evidence type="ECO:0000259" key="6">
    <source>
        <dbReference type="PROSITE" id="PS50835"/>
    </source>
</evidence>
<proteinExistence type="inferred from homology"/>
<comment type="similarity">
    <text evidence="5">Belongs to the IL-12B family.</text>
</comment>